<protein>
    <submittedName>
        <fullName evidence="1">Type IV pilin protein</fullName>
    </submittedName>
</protein>
<dbReference type="Proteomes" id="UP000664654">
    <property type="component" value="Unassembled WGS sequence"/>
</dbReference>
<sequence>MIVIAIVGIIAAIAFPAYQSQIQESRRGNAQQQLLQLQLQQENYRLNNNSYATEADIGMPVSDYYTFSISNVSATTYQLNATAKGSQTADAACTPLTLDQSMNKAPATCW</sequence>
<dbReference type="AlphaFoldDB" id="A0A939ISE4"/>
<evidence type="ECO:0000313" key="2">
    <source>
        <dbReference type="Proteomes" id="UP000664654"/>
    </source>
</evidence>
<dbReference type="EMBL" id="JAFKCV010000013">
    <property type="protein sequence ID" value="MBN7827099.1"/>
    <property type="molecule type" value="Genomic_DNA"/>
</dbReference>
<dbReference type="Pfam" id="PF16732">
    <property type="entry name" value="ComP_DUS"/>
    <property type="match status" value="1"/>
</dbReference>
<gene>
    <name evidence="1" type="ORF">J0A66_17845</name>
</gene>
<name>A0A939ISE4_9ALTE</name>
<dbReference type="InterPro" id="IPR031982">
    <property type="entry name" value="PilE-like"/>
</dbReference>
<accession>A0A939ISE4</accession>
<dbReference type="SUPFAM" id="SSF54523">
    <property type="entry name" value="Pili subunits"/>
    <property type="match status" value="1"/>
</dbReference>
<organism evidence="1 2">
    <name type="scientific">Bowmanella dokdonensis</name>
    <dbReference type="NCBI Taxonomy" id="751969"/>
    <lineage>
        <taxon>Bacteria</taxon>
        <taxon>Pseudomonadati</taxon>
        <taxon>Pseudomonadota</taxon>
        <taxon>Gammaproteobacteria</taxon>
        <taxon>Alteromonadales</taxon>
        <taxon>Alteromonadaceae</taxon>
        <taxon>Bowmanella</taxon>
    </lineage>
</organism>
<comment type="caution">
    <text evidence="1">The sequence shown here is derived from an EMBL/GenBank/DDBJ whole genome shotgun (WGS) entry which is preliminary data.</text>
</comment>
<evidence type="ECO:0000313" key="1">
    <source>
        <dbReference type="EMBL" id="MBN7827099.1"/>
    </source>
</evidence>
<reference evidence="1" key="1">
    <citation type="submission" date="2021-03" db="EMBL/GenBank/DDBJ databases">
        <title>novel species isolated from a fishpond in China.</title>
        <authorList>
            <person name="Lu H."/>
            <person name="Cai Z."/>
        </authorList>
    </citation>
    <scope>NUCLEOTIDE SEQUENCE</scope>
    <source>
        <strain evidence="1">JCM 30855</strain>
    </source>
</reference>
<dbReference type="GO" id="GO:0043683">
    <property type="term" value="P:type IV pilus assembly"/>
    <property type="evidence" value="ECO:0007669"/>
    <property type="project" value="InterPro"/>
</dbReference>
<proteinExistence type="predicted"/>
<dbReference type="Gene3D" id="3.30.700.10">
    <property type="entry name" value="Glycoprotein, Type 4 Pilin"/>
    <property type="match status" value="1"/>
</dbReference>
<dbReference type="InterPro" id="IPR045584">
    <property type="entry name" value="Pilin-like"/>
</dbReference>
<keyword evidence="2" id="KW-1185">Reference proteome</keyword>